<proteinExistence type="predicted"/>
<dbReference type="KEGG" id="cazo:G3A45_07130"/>
<reference evidence="1 2" key="1">
    <citation type="submission" date="2020-02" db="EMBL/GenBank/DDBJ databases">
        <title>Thermophilic hydrogen producing bacteria, Caloranaerobacter azorensis.</title>
        <authorList>
            <person name="Baek K."/>
        </authorList>
    </citation>
    <scope>NUCLEOTIDE SEQUENCE [LARGE SCALE GENOMIC DNA]</scope>
    <source>
        <strain evidence="1 2">T3-1</strain>
    </source>
</reference>
<dbReference type="EMBL" id="CP048617">
    <property type="protein sequence ID" value="QIB28191.1"/>
    <property type="molecule type" value="Genomic_DNA"/>
</dbReference>
<dbReference type="RefSeq" id="WP_073198185.1">
    <property type="nucleotide sequence ID" value="NZ_CP048617.1"/>
</dbReference>
<name>A0A6P1YFY2_9FIRM</name>
<accession>A0A6P1YFY2</accession>
<gene>
    <name evidence="1" type="ORF">G3A45_07130</name>
</gene>
<dbReference type="AlphaFoldDB" id="A0A6P1YFY2"/>
<protein>
    <submittedName>
        <fullName evidence="1">Uncharacterized protein</fullName>
    </submittedName>
</protein>
<evidence type="ECO:0000313" key="1">
    <source>
        <dbReference type="EMBL" id="QIB28191.1"/>
    </source>
</evidence>
<evidence type="ECO:0000313" key="2">
    <source>
        <dbReference type="Proteomes" id="UP000464452"/>
    </source>
</evidence>
<sequence length="32" mass="3902">MITFYNKVIDIYIDESGNEFKTSNFKIHYSKR</sequence>
<organism evidence="1 2">
    <name type="scientific">Caloranaerobacter azorensis</name>
    <dbReference type="NCBI Taxonomy" id="116090"/>
    <lineage>
        <taxon>Bacteria</taxon>
        <taxon>Bacillati</taxon>
        <taxon>Bacillota</taxon>
        <taxon>Tissierellia</taxon>
        <taxon>Tissierellales</taxon>
        <taxon>Thermohalobacteraceae</taxon>
        <taxon>Caloranaerobacter</taxon>
    </lineage>
</organism>
<dbReference type="Proteomes" id="UP000464452">
    <property type="component" value="Chromosome"/>
</dbReference>